<dbReference type="GeneID" id="9038440"/>
<sequence length="526" mass="57338">MSNKSVSDLIQLLCSDPNITIVECVAQLPSERRVVKSTVVRKLALRLSLAPHDTVEQRLFLAAAALLALHNCDAMNDCGMLDTVGGLALTGGLKTDRRSSNLTHLLVRQHGRSSASESQPSRLGQILERGDIHLPGGGGKVNSGNLAFTVLLNAVPKVTRKLSENLVNKILELLGGPRVTDSGFRTHGISLLRGLIGKSATVPQAGLVQPLIARLSPSLYTSRVEVTIDILRELRETGASLAECVRPLVEIALCERSPYSLMVESATLLACDDVNLTQFHEGLRMRFMDLYTEHFSSNDDVDAARASGRMACAVLARLVVRSAGDDVTTMVDENLSERLLEVLRQLVYVKSEAGMLTPRTVVKMHMELSWLKGEDPFEDMVTRMVSEEVDDSSAADGMSLDSESSDREMGSHSSDEASSSSQDSEPRAKRLKVEPRRLPLKRPRPVETRSEVAASPTSVQSAPCLVRQGPLLKRHRTCQPTDRPLLATSRIPPQPAVPVRLPGRSLLRRLPSDTAQSNGRHLTIEA</sequence>
<dbReference type="OrthoDB" id="445769at2759"/>
<dbReference type="RefSeq" id="XP_002778686.1">
    <property type="nucleotide sequence ID" value="XM_002778640.1"/>
</dbReference>
<organism evidence="3">
    <name type="scientific">Perkinsus marinus (strain ATCC 50983 / TXsc)</name>
    <dbReference type="NCBI Taxonomy" id="423536"/>
    <lineage>
        <taxon>Eukaryota</taxon>
        <taxon>Sar</taxon>
        <taxon>Alveolata</taxon>
        <taxon>Perkinsozoa</taxon>
        <taxon>Perkinsea</taxon>
        <taxon>Perkinsida</taxon>
        <taxon>Perkinsidae</taxon>
        <taxon>Perkinsus</taxon>
    </lineage>
</organism>
<evidence type="ECO:0000313" key="2">
    <source>
        <dbReference type="EMBL" id="EER10481.1"/>
    </source>
</evidence>
<dbReference type="AlphaFoldDB" id="C5KYA4"/>
<dbReference type="EMBL" id="GG677382">
    <property type="protein sequence ID" value="EER10481.1"/>
    <property type="molecule type" value="Genomic_DNA"/>
</dbReference>
<gene>
    <name evidence="2" type="ORF">Pmar_PMAR005815</name>
</gene>
<dbReference type="Proteomes" id="UP000007800">
    <property type="component" value="Unassembled WGS sequence"/>
</dbReference>
<reference evidence="2 3" key="1">
    <citation type="submission" date="2008-07" db="EMBL/GenBank/DDBJ databases">
        <authorList>
            <person name="El-Sayed N."/>
            <person name="Caler E."/>
            <person name="Inman J."/>
            <person name="Amedeo P."/>
            <person name="Hass B."/>
            <person name="Wortman J."/>
        </authorList>
    </citation>
    <scope>NUCLEOTIDE SEQUENCE [LARGE SCALE GENOMIC DNA]</scope>
    <source>
        <strain evidence="3">ATCC 50983 / TXsc</strain>
    </source>
</reference>
<feature type="region of interest" description="Disordered" evidence="1">
    <location>
        <begin position="388"/>
        <end position="461"/>
    </location>
</feature>
<name>C5KYA4_PERM5</name>
<proteinExistence type="predicted"/>
<feature type="compositionally biased region" description="Basic and acidic residues" evidence="1">
    <location>
        <begin position="424"/>
        <end position="437"/>
    </location>
</feature>
<evidence type="ECO:0000256" key="1">
    <source>
        <dbReference type="SAM" id="MobiDB-lite"/>
    </source>
</evidence>
<protein>
    <submittedName>
        <fullName evidence="2">Uncharacterized protein</fullName>
    </submittedName>
</protein>
<dbReference type="InParanoid" id="C5KYA4"/>
<evidence type="ECO:0000313" key="3">
    <source>
        <dbReference type="Proteomes" id="UP000007800"/>
    </source>
</evidence>
<keyword evidence="3" id="KW-1185">Reference proteome</keyword>
<dbReference type="OMA" id="MDLYTEH"/>
<feature type="compositionally biased region" description="Basic and acidic residues" evidence="1">
    <location>
        <begin position="404"/>
        <end position="415"/>
    </location>
</feature>
<accession>C5KYA4</accession>